<evidence type="ECO:0000256" key="2">
    <source>
        <dbReference type="SAM" id="MobiDB-lite"/>
    </source>
</evidence>
<dbReference type="EMBL" id="JAGMVJ010000045">
    <property type="protein sequence ID" value="KAH7066436.1"/>
    <property type="molecule type" value="Genomic_DNA"/>
</dbReference>
<proteinExistence type="predicted"/>
<dbReference type="Proteomes" id="UP000813461">
    <property type="component" value="Unassembled WGS sequence"/>
</dbReference>
<dbReference type="OrthoDB" id="3798348at2759"/>
<evidence type="ECO:0000313" key="4">
    <source>
        <dbReference type="EMBL" id="KAH7067956.1"/>
    </source>
</evidence>
<reference evidence="3" key="1">
    <citation type="journal article" date="2021" name="Nat. Commun.">
        <title>Genetic determinants of endophytism in the Arabidopsis root mycobiome.</title>
        <authorList>
            <person name="Mesny F."/>
            <person name="Miyauchi S."/>
            <person name="Thiergart T."/>
            <person name="Pickel B."/>
            <person name="Atanasova L."/>
            <person name="Karlsson M."/>
            <person name="Huettel B."/>
            <person name="Barry K.W."/>
            <person name="Haridas S."/>
            <person name="Chen C."/>
            <person name="Bauer D."/>
            <person name="Andreopoulos W."/>
            <person name="Pangilinan J."/>
            <person name="LaButti K."/>
            <person name="Riley R."/>
            <person name="Lipzen A."/>
            <person name="Clum A."/>
            <person name="Drula E."/>
            <person name="Henrissat B."/>
            <person name="Kohler A."/>
            <person name="Grigoriev I.V."/>
            <person name="Martin F.M."/>
            <person name="Hacquard S."/>
        </authorList>
    </citation>
    <scope>NUCLEOTIDE SEQUENCE</scope>
    <source>
        <strain evidence="3">MPI-SDFR-AT-0120</strain>
    </source>
</reference>
<keyword evidence="5" id="KW-1185">Reference proteome</keyword>
<feature type="compositionally biased region" description="Basic residues" evidence="2">
    <location>
        <begin position="330"/>
        <end position="340"/>
    </location>
</feature>
<evidence type="ECO:0000256" key="1">
    <source>
        <dbReference type="SAM" id="Coils"/>
    </source>
</evidence>
<comment type="caution">
    <text evidence="3">The sequence shown here is derived from an EMBL/GenBank/DDBJ whole genome shotgun (WGS) entry which is preliminary data.</text>
</comment>
<keyword evidence="1" id="KW-0175">Coiled coil</keyword>
<sequence>MTTASQRASANVQAMPKQTWKDGESWALPHATVWYEDKATSSGKTKGSKSVVCEGLGLEQGDLEILRDAFIKFMQKNGCWNDIVTTSCAAAILCLWFHHSVIPRSFRGYAARVLWDKVLDSSRDRGGCTLIKHERLGTTPAPMPPLPDVALPGSIRSASTPSVTTAMVQRQPPAASFTQSSTPLSPHFATIQVHNANDIMKTPPIHNIVHERYLRMIDEGKMDERSATACMLSFDRLTEKLSGTHGDLYVYGFTQLFDAVRDYHLQDDDDLQSAALEQLRSQQLDAIHIRLQGSSKLKEKEKKKASFQQKTRARSSLEPVARGLSSLNSKARRTRRKRPGRLPPSLSDEESSERIEISDAMMRNLFGLDENGSLLGIGADDDQAWQTGQDDGYQQPLPPIEQRDTLQTVQGQSTTRMVLLCQKRHSTQLLVLTTVLNKLANQDEDELARLHEEHANELDEDAKALNAAQQDFLSAQSRDALTAKSAAVMEHCSQLERQRAAAFFKVPVSTFQARKPFRLPPEWGLDRKFIPYQLVEAYLMYLQDLSANNGGIFANVMGMDPPAFASRYRGCHLKPRRFSTHP</sequence>
<evidence type="ECO:0000313" key="3">
    <source>
        <dbReference type="EMBL" id="KAH7066436.1"/>
    </source>
</evidence>
<feature type="coiled-coil region" evidence="1">
    <location>
        <begin position="440"/>
        <end position="471"/>
    </location>
</feature>
<feature type="region of interest" description="Disordered" evidence="2">
    <location>
        <begin position="298"/>
        <end position="353"/>
    </location>
</feature>
<accession>A0A8K0QSI7</accession>
<dbReference type="AlphaFoldDB" id="A0A8K0QSI7"/>
<evidence type="ECO:0000313" key="5">
    <source>
        <dbReference type="Proteomes" id="UP000813461"/>
    </source>
</evidence>
<dbReference type="EMBL" id="JAGMVJ010000033">
    <property type="protein sequence ID" value="KAH7067956.1"/>
    <property type="molecule type" value="Genomic_DNA"/>
</dbReference>
<organism evidence="3 5">
    <name type="scientific">Paraphoma chrysanthemicola</name>
    <dbReference type="NCBI Taxonomy" id="798071"/>
    <lineage>
        <taxon>Eukaryota</taxon>
        <taxon>Fungi</taxon>
        <taxon>Dikarya</taxon>
        <taxon>Ascomycota</taxon>
        <taxon>Pezizomycotina</taxon>
        <taxon>Dothideomycetes</taxon>
        <taxon>Pleosporomycetidae</taxon>
        <taxon>Pleosporales</taxon>
        <taxon>Pleosporineae</taxon>
        <taxon>Phaeosphaeriaceae</taxon>
        <taxon>Paraphoma</taxon>
    </lineage>
</organism>
<protein>
    <submittedName>
        <fullName evidence="3">Uncharacterized protein</fullName>
    </submittedName>
</protein>
<gene>
    <name evidence="3" type="ORF">FB567DRAFT_555935</name>
    <name evidence="4" type="ORF">FB567DRAFT_615580</name>
</gene>
<name>A0A8K0QSI7_9PLEO</name>